<accession>A0A1J5RUS5</accession>
<dbReference type="Pfam" id="PF14390">
    <property type="entry name" value="DUF4420"/>
    <property type="match status" value="1"/>
</dbReference>
<evidence type="ECO:0000313" key="1">
    <source>
        <dbReference type="EMBL" id="OIQ99426.1"/>
    </source>
</evidence>
<gene>
    <name evidence="1" type="ORF">GALL_185230</name>
</gene>
<name>A0A1J5RUS5_9ZZZZ</name>
<protein>
    <recommendedName>
        <fullName evidence="2">PD-(D/E)XK motif protein</fullName>
    </recommendedName>
</protein>
<organism evidence="1">
    <name type="scientific">mine drainage metagenome</name>
    <dbReference type="NCBI Taxonomy" id="410659"/>
    <lineage>
        <taxon>unclassified sequences</taxon>
        <taxon>metagenomes</taxon>
        <taxon>ecological metagenomes</taxon>
    </lineage>
</organism>
<proteinExistence type="predicted"/>
<dbReference type="InterPro" id="IPR025534">
    <property type="entry name" value="DUF4420"/>
</dbReference>
<evidence type="ECO:0008006" key="2">
    <source>
        <dbReference type="Google" id="ProtNLM"/>
    </source>
</evidence>
<reference evidence="1" key="1">
    <citation type="submission" date="2016-10" db="EMBL/GenBank/DDBJ databases">
        <title>Sequence of Gallionella enrichment culture.</title>
        <authorList>
            <person name="Poehlein A."/>
            <person name="Muehling M."/>
            <person name="Daniel R."/>
        </authorList>
    </citation>
    <scope>NUCLEOTIDE SEQUENCE</scope>
</reference>
<sequence length="328" mass="36247">MTKIESLWQELRQKSVGESLMEGDFRLVRLAVESLHNIQAGMDGAGNVLLAIEINSRPPEIDIGTKALEYFRHQRAGGSWLMVLRLTRNELEQVFGRLCQDLVDAAALVPSQAALINLFKQRLLLWKKLFQSGNAGCLEKFQIKGLMAELLALRSFLKSSQGGMADIVFAWTGPRKTDQDFVFSDLAVEVKAVAPTADRVGIASIEQLESATTPIQLWIYYLREAAPDENNCLCLMGLIAELESLLYSAPNGLLVFREHLLEAGYVEHECYESACFNIMKREKYLVAAGFPRLSTSIVPNGVTDISYSLALSAIAPFRIAEEGADAAS</sequence>
<dbReference type="EMBL" id="MLJW01000106">
    <property type="protein sequence ID" value="OIQ99426.1"/>
    <property type="molecule type" value="Genomic_DNA"/>
</dbReference>
<dbReference type="AlphaFoldDB" id="A0A1J5RUS5"/>
<comment type="caution">
    <text evidence="1">The sequence shown here is derived from an EMBL/GenBank/DDBJ whole genome shotgun (WGS) entry which is preliminary data.</text>
</comment>